<name>A0ABQ2JSX6_9ACTN</name>
<accession>A0ABQ2JSX6</accession>
<evidence type="ECO:0000256" key="1">
    <source>
        <dbReference type="SAM" id="SignalP"/>
    </source>
</evidence>
<evidence type="ECO:0008006" key="4">
    <source>
        <dbReference type="Google" id="ProtNLM"/>
    </source>
</evidence>
<feature type="signal peptide" evidence="1">
    <location>
        <begin position="1"/>
        <end position="26"/>
    </location>
</feature>
<dbReference type="GeneID" id="301552618"/>
<protein>
    <recommendedName>
        <fullName evidence="4">Secreted protein</fullName>
    </recommendedName>
</protein>
<dbReference type="Proteomes" id="UP000600080">
    <property type="component" value="Unassembled WGS sequence"/>
</dbReference>
<dbReference type="EMBL" id="BMND01000021">
    <property type="protein sequence ID" value="GGN53684.1"/>
    <property type="molecule type" value="Genomic_DNA"/>
</dbReference>
<evidence type="ECO:0000313" key="3">
    <source>
        <dbReference type="Proteomes" id="UP000600080"/>
    </source>
</evidence>
<feature type="chain" id="PRO_5046455108" description="Secreted protein" evidence="1">
    <location>
        <begin position="27"/>
        <end position="144"/>
    </location>
</feature>
<evidence type="ECO:0000313" key="2">
    <source>
        <dbReference type="EMBL" id="GGN53684.1"/>
    </source>
</evidence>
<organism evidence="2 3">
    <name type="scientific">Streptomyces kronopolitis</name>
    <dbReference type="NCBI Taxonomy" id="1612435"/>
    <lineage>
        <taxon>Bacteria</taxon>
        <taxon>Bacillati</taxon>
        <taxon>Actinomycetota</taxon>
        <taxon>Actinomycetes</taxon>
        <taxon>Kitasatosporales</taxon>
        <taxon>Streptomycetaceae</taxon>
        <taxon>Streptomyces</taxon>
    </lineage>
</organism>
<comment type="caution">
    <text evidence="2">The sequence shown here is derived from an EMBL/GenBank/DDBJ whole genome shotgun (WGS) entry which is preliminary data.</text>
</comment>
<keyword evidence="3" id="KW-1185">Reference proteome</keyword>
<dbReference type="RefSeq" id="WP_229700113.1">
    <property type="nucleotide sequence ID" value="NZ_BMND01000021.1"/>
</dbReference>
<keyword evidence="1" id="KW-0732">Signal</keyword>
<proteinExistence type="predicted"/>
<sequence length="144" mass="15067">MIRRISAAAVTGATAAALALSGTAVAATRAEHGPVAPSAHGPATARQAVGAQHTLPALANACWHSGSHWWCNNRSGAPVYQPGTLTVVGYMNSNPSWFVCRSDNGGHVGGPHPNRWEWTQADNGAWGWMKDTDISSETDPLPVC</sequence>
<gene>
    <name evidence="2" type="ORF">GCM10012285_45840</name>
</gene>
<reference evidence="3" key="1">
    <citation type="journal article" date="2019" name="Int. J. Syst. Evol. Microbiol.">
        <title>The Global Catalogue of Microorganisms (GCM) 10K type strain sequencing project: providing services to taxonomists for standard genome sequencing and annotation.</title>
        <authorList>
            <consortium name="The Broad Institute Genomics Platform"/>
            <consortium name="The Broad Institute Genome Sequencing Center for Infectious Disease"/>
            <person name="Wu L."/>
            <person name="Ma J."/>
        </authorList>
    </citation>
    <scope>NUCLEOTIDE SEQUENCE [LARGE SCALE GENOMIC DNA]</scope>
    <source>
        <strain evidence="3">CGMCC 4.7323</strain>
    </source>
</reference>